<comment type="similarity">
    <text evidence="5 15">Belongs to the aspartokinase family.</text>
</comment>
<accession>A0A017RW78</accession>
<name>A0A017RW78_9CLOT</name>
<organism evidence="18 19">
    <name type="scientific">Fervidicella metallireducens AeB</name>
    <dbReference type="NCBI Taxonomy" id="1403537"/>
    <lineage>
        <taxon>Bacteria</taxon>
        <taxon>Bacillati</taxon>
        <taxon>Bacillota</taxon>
        <taxon>Clostridia</taxon>
        <taxon>Eubacteriales</taxon>
        <taxon>Clostridiaceae</taxon>
        <taxon>Fervidicella</taxon>
    </lineage>
</organism>
<dbReference type="GO" id="GO:0009088">
    <property type="term" value="P:threonine biosynthetic process"/>
    <property type="evidence" value="ECO:0007669"/>
    <property type="project" value="UniProtKB-UniPathway"/>
</dbReference>
<keyword evidence="11" id="KW-0220">Diaminopimelate biosynthesis</keyword>
<dbReference type="GO" id="GO:0019877">
    <property type="term" value="P:diaminopimelate biosynthetic process"/>
    <property type="evidence" value="ECO:0007669"/>
    <property type="project" value="UniProtKB-KW"/>
</dbReference>
<feature type="binding site" evidence="14">
    <location>
        <position position="47"/>
    </location>
    <ligand>
        <name>substrate</name>
    </ligand>
</feature>
<evidence type="ECO:0000256" key="16">
    <source>
        <dbReference type="RuleBase" id="RU004249"/>
    </source>
</evidence>
<evidence type="ECO:0000313" key="18">
    <source>
        <dbReference type="EMBL" id="EYE88866.1"/>
    </source>
</evidence>
<dbReference type="PANTHER" id="PTHR21499">
    <property type="entry name" value="ASPARTATE KINASE"/>
    <property type="match status" value="1"/>
</dbReference>
<keyword evidence="8 14" id="KW-0547">Nucleotide-binding</keyword>
<dbReference type="InterPro" id="IPR002912">
    <property type="entry name" value="ACT_dom"/>
</dbReference>
<evidence type="ECO:0000256" key="7">
    <source>
        <dbReference type="ARBA" id="ARBA00022679"/>
    </source>
</evidence>
<dbReference type="SUPFAM" id="SSF53633">
    <property type="entry name" value="Carbamate kinase-like"/>
    <property type="match status" value="1"/>
</dbReference>
<keyword evidence="19" id="KW-1185">Reference proteome</keyword>
<evidence type="ECO:0000256" key="1">
    <source>
        <dbReference type="ARBA" id="ARBA00003121"/>
    </source>
</evidence>
<comment type="catalytic activity">
    <reaction evidence="13 15">
        <text>L-aspartate + ATP = 4-phospho-L-aspartate + ADP</text>
        <dbReference type="Rhea" id="RHEA:23776"/>
        <dbReference type="ChEBI" id="CHEBI:29991"/>
        <dbReference type="ChEBI" id="CHEBI:30616"/>
        <dbReference type="ChEBI" id="CHEBI:57535"/>
        <dbReference type="ChEBI" id="CHEBI:456216"/>
        <dbReference type="EC" id="2.7.2.4"/>
    </reaction>
</comment>
<evidence type="ECO:0000256" key="12">
    <source>
        <dbReference type="ARBA" id="ARBA00023154"/>
    </source>
</evidence>
<dbReference type="FunFam" id="3.40.1160.10:FF:000002">
    <property type="entry name" value="Aspartokinase"/>
    <property type="match status" value="1"/>
</dbReference>
<dbReference type="InterPro" id="IPR054352">
    <property type="entry name" value="ACT_Aspartokinase"/>
</dbReference>
<comment type="caution">
    <text evidence="18">The sequence shown here is derived from an EMBL/GenBank/DDBJ whole genome shotgun (WGS) entry which is preliminary data.</text>
</comment>
<dbReference type="InterPro" id="IPR045865">
    <property type="entry name" value="ACT-like_dom_sf"/>
</dbReference>
<dbReference type="EMBL" id="AZQP01000012">
    <property type="protein sequence ID" value="EYE88866.1"/>
    <property type="molecule type" value="Genomic_DNA"/>
</dbReference>
<evidence type="ECO:0000256" key="9">
    <source>
        <dbReference type="ARBA" id="ARBA00022777"/>
    </source>
</evidence>
<dbReference type="GO" id="GO:0005524">
    <property type="term" value="F:ATP binding"/>
    <property type="evidence" value="ECO:0007669"/>
    <property type="project" value="UniProtKB-KW"/>
</dbReference>
<dbReference type="NCBIfam" id="NF005155">
    <property type="entry name" value="PRK06635.1-4"/>
    <property type="match status" value="1"/>
</dbReference>
<comment type="function">
    <text evidence="1">Catalyzes the phosphorylation of the beta-carboxyl group of aspartic acid with ATP to yield 4-phospho-L-aspartate, which is involved in the branched biosynthetic pathway leading to the biosynthesis of amino acids threonine, isoleucine and methionine.</text>
</comment>
<evidence type="ECO:0000313" key="19">
    <source>
        <dbReference type="Proteomes" id="UP000019681"/>
    </source>
</evidence>
<dbReference type="InterPro" id="IPR036393">
    <property type="entry name" value="AceGlu_kinase-like_sf"/>
</dbReference>
<dbReference type="NCBIfam" id="TIGR00657">
    <property type="entry name" value="asp_kinases"/>
    <property type="match status" value="1"/>
</dbReference>
<dbReference type="SUPFAM" id="SSF55021">
    <property type="entry name" value="ACT-like"/>
    <property type="match status" value="2"/>
</dbReference>
<dbReference type="PIRSF" id="PIRSF000726">
    <property type="entry name" value="Asp_kin"/>
    <property type="match status" value="1"/>
</dbReference>
<evidence type="ECO:0000256" key="8">
    <source>
        <dbReference type="ARBA" id="ARBA00022741"/>
    </source>
</evidence>
<evidence type="ECO:0000259" key="17">
    <source>
        <dbReference type="PROSITE" id="PS51671"/>
    </source>
</evidence>
<dbReference type="CDD" id="cd04261">
    <property type="entry name" value="AAK_AKii-LysC-BS"/>
    <property type="match status" value="1"/>
</dbReference>
<dbReference type="Proteomes" id="UP000019681">
    <property type="component" value="Unassembled WGS sequence"/>
</dbReference>
<dbReference type="GO" id="GO:0004072">
    <property type="term" value="F:aspartate kinase activity"/>
    <property type="evidence" value="ECO:0007669"/>
    <property type="project" value="UniProtKB-EC"/>
</dbReference>
<protein>
    <recommendedName>
        <fullName evidence="15">Aspartokinase</fullName>
        <ecNumber evidence="15">2.7.2.4</ecNumber>
    </recommendedName>
</protein>
<dbReference type="UniPathway" id="UPA00051">
    <property type="reaction ID" value="UER00462"/>
</dbReference>
<evidence type="ECO:0000256" key="14">
    <source>
        <dbReference type="PIRSR" id="PIRSR000726-1"/>
    </source>
</evidence>
<keyword evidence="12" id="KW-0457">Lysine biosynthesis</keyword>
<evidence type="ECO:0000256" key="3">
    <source>
        <dbReference type="ARBA" id="ARBA00004986"/>
    </source>
</evidence>
<dbReference type="GO" id="GO:0009089">
    <property type="term" value="P:lysine biosynthetic process via diaminopimelate"/>
    <property type="evidence" value="ECO:0007669"/>
    <property type="project" value="UniProtKB-UniPathway"/>
</dbReference>
<keyword evidence="9 15" id="KW-0418">Kinase</keyword>
<keyword evidence="7 15" id="KW-0808">Transferase</keyword>
<dbReference type="CDD" id="cd04891">
    <property type="entry name" value="ACT_AK-LysC-DapG-like_1"/>
    <property type="match status" value="1"/>
</dbReference>
<dbReference type="STRING" id="1403537.Q428_05695"/>
<dbReference type="RefSeq" id="WP_035378940.1">
    <property type="nucleotide sequence ID" value="NZ_AZQP01000012.1"/>
</dbReference>
<evidence type="ECO:0000256" key="10">
    <source>
        <dbReference type="ARBA" id="ARBA00022840"/>
    </source>
</evidence>
<dbReference type="Gene3D" id="3.30.2130.10">
    <property type="entry name" value="VC0802-like"/>
    <property type="match status" value="1"/>
</dbReference>
<dbReference type="UniPathway" id="UPA00050">
    <property type="reaction ID" value="UER00461"/>
</dbReference>
<sequence length="397" mass="42981">MAIIVQKYGGSSVATIEKIKNVAKSIINKKNQGNDMVVVVSAMGDTTDDLINLAKEIATNPCKRELDALLATGEMVSSALLAMAIKDMGYDAVSFNAYQIQLTTNGTFGKSLIEDINEDVILSALLEGKIVIIAGFQGISEEGEITTLGRGGSDTSAVAIAAKLSGQCEIYTDVDGIYSVDPRLYKEAKKIDEISYEEMLELSSLGAQVMHSRSVELGEKYNIPIYVGLSCSDIKGTYIREVRGVENKPITGIAAVDSDVAITLKNIKYDITLLAEIFQAIAAKKINIDMISQTTPDNGVTSISFTIPKEELRECLVVLRGYAEEQQIFIDENICKFSVVGIGMKTTSGVAAKIFKLFSESNIEAKMITTSEIRITCAIKSEDKMKAVALVAKEFEL</sequence>
<proteinExistence type="inferred from homology"/>
<dbReference type="OrthoDB" id="9799110at2"/>
<dbReference type="PROSITE" id="PS00324">
    <property type="entry name" value="ASPARTOKINASE"/>
    <property type="match status" value="1"/>
</dbReference>
<dbReference type="Gene3D" id="3.40.1160.10">
    <property type="entry name" value="Acetylglutamate kinase-like"/>
    <property type="match status" value="1"/>
</dbReference>
<dbReference type="GO" id="GO:0009090">
    <property type="term" value="P:homoserine biosynthetic process"/>
    <property type="evidence" value="ECO:0007669"/>
    <property type="project" value="TreeGrafter"/>
</dbReference>
<dbReference type="NCBIfam" id="NF005154">
    <property type="entry name" value="PRK06635.1-2"/>
    <property type="match status" value="1"/>
</dbReference>
<evidence type="ECO:0000256" key="11">
    <source>
        <dbReference type="ARBA" id="ARBA00022915"/>
    </source>
</evidence>
<feature type="domain" description="ACT" evidence="17">
    <location>
        <begin position="262"/>
        <end position="344"/>
    </location>
</feature>
<comment type="pathway">
    <text evidence="3 16">Amino-acid biosynthesis; L-methionine biosynthesis via de novo pathway; L-homoserine from L-aspartate: step 1/3.</text>
</comment>
<feature type="binding site" evidence="14">
    <location>
        <position position="183"/>
    </location>
    <ligand>
        <name>ATP</name>
        <dbReference type="ChEBI" id="CHEBI:30616"/>
    </ligand>
</feature>
<dbReference type="GO" id="GO:0005829">
    <property type="term" value="C:cytosol"/>
    <property type="evidence" value="ECO:0007669"/>
    <property type="project" value="TreeGrafter"/>
</dbReference>
<comment type="pathway">
    <text evidence="4 16">Amino-acid biosynthesis; L-threonine biosynthesis; L-threonine from L-aspartate: step 1/5.</text>
</comment>
<gene>
    <name evidence="18" type="ORF">Q428_05695</name>
</gene>
<dbReference type="CDD" id="cd04923">
    <property type="entry name" value="ACT_AK-LysC-DapG-like_2"/>
    <property type="match status" value="1"/>
</dbReference>
<dbReference type="EC" id="2.7.2.4" evidence="15"/>
<evidence type="ECO:0000256" key="6">
    <source>
        <dbReference type="ARBA" id="ARBA00022605"/>
    </source>
</evidence>
<dbReference type="InterPro" id="IPR018042">
    <property type="entry name" value="Aspartate_kinase_CS"/>
</dbReference>
<dbReference type="AlphaFoldDB" id="A0A017RW78"/>
<evidence type="ECO:0000256" key="4">
    <source>
        <dbReference type="ARBA" id="ARBA00005139"/>
    </source>
</evidence>
<feature type="binding site" evidence="14">
    <location>
        <begin position="172"/>
        <end position="173"/>
    </location>
    <ligand>
        <name>ATP</name>
        <dbReference type="ChEBI" id="CHEBI:30616"/>
    </ligand>
</feature>
<dbReference type="UniPathway" id="UPA00034">
    <property type="reaction ID" value="UER00015"/>
</dbReference>
<evidence type="ECO:0000256" key="2">
    <source>
        <dbReference type="ARBA" id="ARBA00004766"/>
    </source>
</evidence>
<dbReference type="InterPro" id="IPR041740">
    <property type="entry name" value="AKii-LysC-BS"/>
</dbReference>
<dbReference type="PROSITE" id="PS51671">
    <property type="entry name" value="ACT"/>
    <property type="match status" value="1"/>
</dbReference>
<evidence type="ECO:0000256" key="5">
    <source>
        <dbReference type="ARBA" id="ARBA00010122"/>
    </source>
</evidence>
<dbReference type="Pfam" id="PF00696">
    <property type="entry name" value="AA_kinase"/>
    <property type="match status" value="1"/>
</dbReference>
<evidence type="ECO:0000256" key="13">
    <source>
        <dbReference type="ARBA" id="ARBA00047872"/>
    </source>
</evidence>
<feature type="binding site" evidence="14">
    <location>
        <position position="74"/>
    </location>
    <ligand>
        <name>substrate</name>
    </ligand>
</feature>
<feature type="binding site" evidence="14">
    <location>
        <begin position="7"/>
        <end position="10"/>
    </location>
    <ligand>
        <name>ATP</name>
        <dbReference type="ChEBI" id="CHEBI:30616"/>
    </ligand>
</feature>
<dbReference type="InterPro" id="IPR005260">
    <property type="entry name" value="Asp_kin_monofn"/>
</dbReference>
<evidence type="ECO:0000256" key="15">
    <source>
        <dbReference type="RuleBase" id="RU003448"/>
    </source>
</evidence>
<dbReference type="InterPro" id="IPR001341">
    <property type="entry name" value="Asp_kinase"/>
</dbReference>
<keyword evidence="10 14" id="KW-0067">ATP-binding</keyword>
<comment type="pathway">
    <text evidence="2 16">Amino-acid biosynthesis; L-lysine biosynthesis via DAP pathway; (S)-tetrahydrodipicolinate from L-aspartate: step 1/4.</text>
</comment>
<dbReference type="InterPro" id="IPR001048">
    <property type="entry name" value="Asp/Glu/Uridylate_kinase"/>
</dbReference>
<dbReference type="PANTHER" id="PTHR21499:SF3">
    <property type="entry name" value="ASPARTOKINASE"/>
    <property type="match status" value="1"/>
</dbReference>
<keyword evidence="6 16" id="KW-0028">Amino-acid biosynthesis</keyword>
<dbReference type="Pfam" id="PF22468">
    <property type="entry name" value="ACT_9"/>
    <property type="match status" value="2"/>
</dbReference>
<feature type="binding site" evidence="14">
    <location>
        <position position="178"/>
    </location>
    <ligand>
        <name>ATP</name>
        <dbReference type="ChEBI" id="CHEBI:30616"/>
    </ligand>
</feature>
<reference evidence="18 19" key="1">
    <citation type="journal article" date="2014" name="Genome Announc.">
        <title>Draft Genome Sequence of Fervidicella metallireducens Strain AeBT, an Iron-Reducing Thermoanaerobe from the Great Artesian Basin.</title>
        <authorList>
            <person name="Patel B.K."/>
        </authorList>
    </citation>
    <scope>NUCLEOTIDE SEQUENCE [LARGE SCALE GENOMIC DNA]</scope>
    <source>
        <strain evidence="18 19">AeB</strain>
    </source>
</reference>